<dbReference type="SMART" id="SM00717">
    <property type="entry name" value="SANT"/>
    <property type="match status" value="2"/>
</dbReference>
<comment type="caution">
    <text evidence="10">The sequence shown here is derived from an EMBL/GenBank/DDBJ whole genome shotgun (WGS) entry which is preliminary data.</text>
</comment>
<protein>
    <submittedName>
        <fullName evidence="10">Uncharacterized protein</fullName>
    </submittedName>
</protein>
<evidence type="ECO:0000259" key="8">
    <source>
        <dbReference type="PROSITE" id="PS50090"/>
    </source>
</evidence>
<dbReference type="Gene3D" id="1.10.10.60">
    <property type="entry name" value="Homeodomain-like"/>
    <property type="match status" value="2"/>
</dbReference>
<keyword evidence="5" id="KW-0804">Transcription</keyword>
<proteinExistence type="predicted"/>
<feature type="domain" description="Myb-like" evidence="8">
    <location>
        <begin position="147"/>
        <end position="186"/>
    </location>
</feature>
<dbReference type="InterPro" id="IPR009057">
    <property type="entry name" value="Homeodomain-like_sf"/>
</dbReference>
<dbReference type="Proteomes" id="UP000306102">
    <property type="component" value="Unassembled WGS sequence"/>
</dbReference>
<dbReference type="Pfam" id="PF00249">
    <property type="entry name" value="Myb_DNA-binding"/>
    <property type="match status" value="2"/>
</dbReference>
<dbReference type="PANTHER" id="PTHR45614:SF25">
    <property type="entry name" value="MYB PROTEIN"/>
    <property type="match status" value="1"/>
</dbReference>
<evidence type="ECO:0000313" key="11">
    <source>
        <dbReference type="Proteomes" id="UP000306102"/>
    </source>
</evidence>
<gene>
    <name evidence="10" type="ORF">TEA_012342</name>
</gene>
<feature type="domain" description="Myb-like" evidence="8">
    <location>
        <begin position="42"/>
        <end position="93"/>
    </location>
</feature>
<dbReference type="InterPro" id="IPR050560">
    <property type="entry name" value="MYB_TF"/>
</dbReference>
<evidence type="ECO:0000313" key="10">
    <source>
        <dbReference type="EMBL" id="THG10595.1"/>
    </source>
</evidence>
<dbReference type="InterPro" id="IPR001005">
    <property type="entry name" value="SANT/Myb"/>
</dbReference>
<dbReference type="InterPro" id="IPR017930">
    <property type="entry name" value="Myb_dom"/>
</dbReference>
<feature type="domain" description="HTH myb-type" evidence="9">
    <location>
        <begin position="42"/>
        <end position="97"/>
    </location>
</feature>
<evidence type="ECO:0000256" key="6">
    <source>
        <dbReference type="ARBA" id="ARBA00023242"/>
    </source>
</evidence>
<keyword evidence="2" id="KW-0677">Repeat</keyword>
<name>A0A4S4E5H1_CAMSN</name>
<dbReference type="EMBL" id="SDRB02007809">
    <property type="protein sequence ID" value="THG10595.1"/>
    <property type="molecule type" value="Genomic_DNA"/>
</dbReference>
<evidence type="ECO:0000256" key="7">
    <source>
        <dbReference type="SAM" id="MobiDB-lite"/>
    </source>
</evidence>
<keyword evidence="6" id="KW-0539">Nucleus</keyword>
<keyword evidence="4" id="KW-0238">DNA-binding</keyword>
<dbReference type="PANTHER" id="PTHR45614">
    <property type="entry name" value="MYB PROTEIN-RELATED"/>
    <property type="match status" value="1"/>
</dbReference>
<dbReference type="FunFam" id="1.10.10.60:FF:000060">
    <property type="entry name" value="MYB transcription factor"/>
    <property type="match status" value="1"/>
</dbReference>
<dbReference type="SUPFAM" id="SSF46689">
    <property type="entry name" value="Homeodomain-like"/>
    <property type="match status" value="1"/>
</dbReference>
<dbReference type="PROSITE" id="PS51294">
    <property type="entry name" value="HTH_MYB"/>
    <property type="match status" value="2"/>
</dbReference>
<dbReference type="STRING" id="542762.A0A4S4E5H1"/>
<keyword evidence="11" id="KW-1185">Reference proteome</keyword>
<dbReference type="PROSITE" id="PS50090">
    <property type="entry name" value="MYB_LIKE"/>
    <property type="match status" value="2"/>
</dbReference>
<evidence type="ECO:0000256" key="4">
    <source>
        <dbReference type="ARBA" id="ARBA00023125"/>
    </source>
</evidence>
<feature type="compositionally biased region" description="Gly residues" evidence="7">
    <location>
        <begin position="31"/>
        <end position="41"/>
    </location>
</feature>
<dbReference type="CDD" id="cd00167">
    <property type="entry name" value="SANT"/>
    <property type="match status" value="2"/>
</dbReference>
<evidence type="ECO:0000256" key="1">
    <source>
        <dbReference type="ARBA" id="ARBA00004123"/>
    </source>
</evidence>
<dbReference type="GO" id="GO:0005634">
    <property type="term" value="C:nucleus"/>
    <property type="evidence" value="ECO:0007669"/>
    <property type="project" value="UniProtKB-SubCell"/>
</dbReference>
<dbReference type="GO" id="GO:0000981">
    <property type="term" value="F:DNA-binding transcription factor activity, RNA polymerase II-specific"/>
    <property type="evidence" value="ECO:0007669"/>
    <property type="project" value="TreeGrafter"/>
</dbReference>
<keyword evidence="3" id="KW-0805">Transcription regulation</keyword>
<feature type="region of interest" description="Disordered" evidence="7">
    <location>
        <begin position="27"/>
        <end position="51"/>
    </location>
</feature>
<comment type="subcellular location">
    <subcellularLocation>
        <location evidence="1">Nucleus</location>
    </subcellularLocation>
</comment>
<feature type="domain" description="HTH myb-type" evidence="9">
    <location>
        <begin position="147"/>
        <end position="190"/>
    </location>
</feature>
<organism evidence="10 11">
    <name type="scientific">Camellia sinensis var. sinensis</name>
    <name type="common">China tea</name>
    <dbReference type="NCBI Taxonomy" id="542762"/>
    <lineage>
        <taxon>Eukaryota</taxon>
        <taxon>Viridiplantae</taxon>
        <taxon>Streptophyta</taxon>
        <taxon>Embryophyta</taxon>
        <taxon>Tracheophyta</taxon>
        <taxon>Spermatophyta</taxon>
        <taxon>Magnoliopsida</taxon>
        <taxon>eudicotyledons</taxon>
        <taxon>Gunneridae</taxon>
        <taxon>Pentapetalae</taxon>
        <taxon>asterids</taxon>
        <taxon>Ericales</taxon>
        <taxon>Theaceae</taxon>
        <taxon>Camellia</taxon>
    </lineage>
</organism>
<accession>A0A4S4E5H1</accession>
<reference evidence="10 11" key="1">
    <citation type="journal article" date="2018" name="Proc. Natl. Acad. Sci. U.S.A.">
        <title>Draft genome sequence of Camellia sinensis var. sinensis provides insights into the evolution of the tea genome and tea quality.</title>
        <authorList>
            <person name="Wei C."/>
            <person name="Yang H."/>
            <person name="Wang S."/>
            <person name="Zhao J."/>
            <person name="Liu C."/>
            <person name="Gao L."/>
            <person name="Xia E."/>
            <person name="Lu Y."/>
            <person name="Tai Y."/>
            <person name="She G."/>
            <person name="Sun J."/>
            <person name="Cao H."/>
            <person name="Tong W."/>
            <person name="Gao Q."/>
            <person name="Li Y."/>
            <person name="Deng W."/>
            <person name="Jiang X."/>
            <person name="Wang W."/>
            <person name="Chen Q."/>
            <person name="Zhang S."/>
            <person name="Li H."/>
            <person name="Wu J."/>
            <person name="Wang P."/>
            <person name="Li P."/>
            <person name="Shi C."/>
            <person name="Zheng F."/>
            <person name="Jian J."/>
            <person name="Huang B."/>
            <person name="Shan D."/>
            <person name="Shi M."/>
            <person name="Fang C."/>
            <person name="Yue Y."/>
            <person name="Li F."/>
            <person name="Li D."/>
            <person name="Wei S."/>
            <person name="Han B."/>
            <person name="Jiang C."/>
            <person name="Yin Y."/>
            <person name="Xia T."/>
            <person name="Zhang Z."/>
            <person name="Bennetzen J.L."/>
            <person name="Zhao S."/>
            <person name="Wan X."/>
        </authorList>
    </citation>
    <scope>NUCLEOTIDE SEQUENCE [LARGE SCALE GENOMIC DNA]</scope>
    <source>
        <strain evidence="11">cv. Shuchazao</strain>
        <tissue evidence="10">Leaf</tissue>
    </source>
</reference>
<dbReference type="AlphaFoldDB" id="A0A4S4E5H1"/>
<evidence type="ECO:0000256" key="3">
    <source>
        <dbReference type="ARBA" id="ARBA00023015"/>
    </source>
</evidence>
<sequence length="446" mass="48402">MKKEDQTESPVLDAAVDAVADLVVVLEGDGDGNGNGDGGGSSSSRVKGPWSPEEDAVLSRLVSKFGARNWSLIARGIPGRSGKSCRLRWCNQLDPCVKRKPFTGASNLGNLYMPSLPTPSPALVPGHEDDESLDMKMMSLLWIRFYEEDRIILAAHAIHGNKWASIAKLLPGRTDNAIKNHWNSTLRRKGTELKRLKPSSVNILEEGSPDCTKASSEETLSYGENNSLRALEGKDLSLTQNRLNHCEEHRAAEINRPALSCPVPRVGAFSVYNPPSSSRTGSIFSRIDPMQGPLIQAVKPYFGVCKFLEGVGVEPVVPLQCGHGCCEASNGASSRRSLLGPEFVDYDEPPPFSSHELATIATDLNNIAWIRSGLDSTGTQVVENAASQRASQDVAAQMGVFEQNLNHDNFRFEEGRNRLVGTMTDVMSSQMPMPTFALPAEVEGLS</sequence>
<dbReference type="GO" id="GO:0000978">
    <property type="term" value="F:RNA polymerase II cis-regulatory region sequence-specific DNA binding"/>
    <property type="evidence" value="ECO:0007669"/>
    <property type="project" value="TreeGrafter"/>
</dbReference>
<evidence type="ECO:0000256" key="5">
    <source>
        <dbReference type="ARBA" id="ARBA00023163"/>
    </source>
</evidence>
<evidence type="ECO:0000256" key="2">
    <source>
        <dbReference type="ARBA" id="ARBA00022737"/>
    </source>
</evidence>
<evidence type="ECO:0000259" key="9">
    <source>
        <dbReference type="PROSITE" id="PS51294"/>
    </source>
</evidence>